<comment type="subcellular location">
    <subcellularLocation>
        <location evidence="1">Membrane</location>
        <topology evidence="1">Multi-pass membrane protein</topology>
    </subcellularLocation>
</comment>
<proteinExistence type="inferred from homology"/>
<accession>A0A8I6SNU6</accession>
<evidence type="ECO:0000256" key="2">
    <source>
        <dbReference type="ARBA" id="ARBA00006824"/>
    </source>
</evidence>
<dbReference type="PANTHER" id="PTHR11266:SF80">
    <property type="entry name" value="PEROXISOMAL MEMBRANE PROTEIN 2"/>
    <property type="match status" value="1"/>
</dbReference>
<evidence type="ECO:0008006" key="9">
    <source>
        <dbReference type="Google" id="ProtNLM"/>
    </source>
</evidence>
<feature type="transmembrane region" description="Helical" evidence="6">
    <location>
        <begin position="60"/>
        <end position="80"/>
    </location>
</feature>
<dbReference type="InterPro" id="IPR007248">
    <property type="entry name" value="Mpv17_PMP22"/>
</dbReference>
<keyword evidence="8" id="KW-1185">Reference proteome</keyword>
<dbReference type="Pfam" id="PF04117">
    <property type="entry name" value="Mpv17_PMP22"/>
    <property type="match status" value="1"/>
</dbReference>
<keyword evidence="5 6" id="KW-0472">Membrane</keyword>
<evidence type="ECO:0000256" key="3">
    <source>
        <dbReference type="ARBA" id="ARBA00022692"/>
    </source>
</evidence>
<sequence>MSLSKLPVELSMKYLIVLYSDPIRTKSISSCVIASLGNVVSQCIAGAFCSKNFDFNNLRAHALFGLIFGGTVPHYFFKLLDDLVAQRSKYGVMMKLLIERLIYAPFYHILSLYMLAIFQGKSHDEAVQNTKKQFLTLLKANWKFITVLQFINLKFVHPMFRVLILNFIWLFWGI</sequence>
<dbReference type="OrthoDB" id="860at2759"/>
<evidence type="ECO:0000313" key="8">
    <source>
        <dbReference type="Proteomes" id="UP000494040"/>
    </source>
</evidence>
<dbReference type="KEGG" id="clec:106664331"/>
<reference evidence="7" key="1">
    <citation type="submission" date="2022-01" db="UniProtKB">
        <authorList>
            <consortium name="EnsemblMetazoa"/>
        </authorList>
    </citation>
    <scope>IDENTIFICATION</scope>
</reference>
<keyword evidence="3 6" id="KW-0812">Transmembrane</keyword>
<organism evidence="7 8">
    <name type="scientific">Cimex lectularius</name>
    <name type="common">Bed bug</name>
    <name type="synonym">Acanthia lectularia</name>
    <dbReference type="NCBI Taxonomy" id="79782"/>
    <lineage>
        <taxon>Eukaryota</taxon>
        <taxon>Metazoa</taxon>
        <taxon>Ecdysozoa</taxon>
        <taxon>Arthropoda</taxon>
        <taxon>Hexapoda</taxon>
        <taxon>Insecta</taxon>
        <taxon>Pterygota</taxon>
        <taxon>Neoptera</taxon>
        <taxon>Paraneoptera</taxon>
        <taxon>Hemiptera</taxon>
        <taxon>Heteroptera</taxon>
        <taxon>Panheteroptera</taxon>
        <taxon>Cimicomorpha</taxon>
        <taxon>Cimicidae</taxon>
        <taxon>Cimex</taxon>
    </lineage>
</organism>
<evidence type="ECO:0000256" key="5">
    <source>
        <dbReference type="ARBA" id="ARBA00023136"/>
    </source>
</evidence>
<dbReference type="GeneID" id="106664331"/>
<dbReference type="RefSeq" id="XP_024084958.1">
    <property type="nucleotide sequence ID" value="XM_024229190.1"/>
</dbReference>
<dbReference type="GO" id="GO:0005778">
    <property type="term" value="C:peroxisomal membrane"/>
    <property type="evidence" value="ECO:0007669"/>
    <property type="project" value="TreeGrafter"/>
</dbReference>
<evidence type="ECO:0000256" key="1">
    <source>
        <dbReference type="ARBA" id="ARBA00004141"/>
    </source>
</evidence>
<evidence type="ECO:0000256" key="4">
    <source>
        <dbReference type="ARBA" id="ARBA00022989"/>
    </source>
</evidence>
<evidence type="ECO:0000256" key="6">
    <source>
        <dbReference type="RuleBase" id="RU363053"/>
    </source>
</evidence>
<dbReference type="AlphaFoldDB" id="A0A8I6SNU6"/>
<evidence type="ECO:0000313" key="7">
    <source>
        <dbReference type="EnsemblMetazoa" id="XP_024084958.1"/>
    </source>
</evidence>
<dbReference type="EnsemblMetazoa" id="XM_024229190.1">
    <property type="protein sequence ID" value="XP_024084958.1"/>
    <property type="gene ID" value="LOC106664331"/>
</dbReference>
<dbReference type="Proteomes" id="UP000494040">
    <property type="component" value="Unassembled WGS sequence"/>
</dbReference>
<dbReference type="PANTHER" id="PTHR11266">
    <property type="entry name" value="PEROXISOMAL MEMBRANE PROTEIN 2, PXMP2 MPV17"/>
    <property type="match status" value="1"/>
</dbReference>
<comment type="similarity">
    <text evidence="2 6">Belongs to the peroxisomal membrane protein PXMP2/4 family.</text>
</comment>
<keyword evidence="4 6" id="KW-1133">Transmembrane helix</keyword>
<dbReference type="OMA" id="QHSVFAY"/>
<feature type="transmembrane region" description="Helical" evidence="6">
    <location>
        <begin position="101"/>
        <end position="118"/>
    </location>
</feature>
<feature type="transmembrane region" description="Helical" evidence="6">
    <location>
        <begin position="155"/>
        <end position="172"/>
    </location>
</feature>
<protein>
    <recommendedName>
        <fullName evidence="9">Peroxisomal membrane protein 2</fullName>
    </recommendedName>
</protein>
<name>A0A8I6SNU6_CIMLE</name>